<keyword evidence="12" id="KW-1185">Reference proteome</keyword>
<feature type="domain" description="Peptidase S11 D-alanyl-D-alanine carboxypeptidase A N-terminal" evidence="10">
    <location>
        <begin position="30"/>
        <end position="277"/>
    </location>
</feature>
<dbReference type="InterPro" id="IPR018044">
    <property type="entry name" value="Peptidase_S11"/>
</dbReference>
<comment type="similarity">
    <text evidence="1 9">Belongs to the peptidase S11 family.</text>
</comment>
<dbReference type="GO" id="GO:0006508">
    <property type="term" value="P:proteolysis"/>
    <property type="evidence" value="ECO:0007669"/>
    <property type="project" value="InterPro"/>
</dbReference>
<evidence type="ECO:0000256" key="7">
    <source>
        <dbReference type="PIRSR" id="PIRSR618044-1"/>
    </source>
</evidence>
<keyword evidence="6" id="KW-0961">Cell wall biogenesis/degradation</keyword>
<keyword evidence="5" id="KW-0573">Peptidoglycan synthesis</keyword>
<evidence type="ECO:0000256" key="4">
    <source>
        <dbReference type="ARBA" id="ARBA00022960"/>
    </source>
</evidence>
<evidence type="ECO:0000313" key="11">
    <source>
        <dbReference type="EMBL" id="NUU63092.1"/>
    </source>
</evidence>
<organism evidence="11 12">
    <name type="scientific">Paenibacillus agri</name>
    <dbReference type="NCBI Taxonomy" id="2744309"/>
    <lineage>
        <taxon>Bacteria</taxon>
        <taxon>Bacillati</taxon>
        <taxon>Bacillota</taxon>
        <taxon>Bacilli</taxon>
        <taxon>Bacillales</taxon>
        <taxon>Paenibacillaceae</taxon>
        <taxon>Paenibacillus</taxon>
    </lineage>
</organism>
<reference evidence="11" key="1">
    <citation type="submission" date="2020-06" db="EMBL/GenBank/DDBJ databases">
        <title>Paenibacillus sp. nov., isolated from soil.</title>
        <authorList>
            <person name="Seo Y.L."/>
        </authorList>
    </citation>
    <scope>NUCLEOTIDE SEQUENCE [LARGE SCALE GENOMIC DNA]</scope>
    <source>
        <strain evidence="11">JW14</strain>
    </source>
</reference>
<keyword evidence="3" id="KW-0378">Hydrolase</keyword>
<dbReference type="GO" id="GO:0071555">
    <property type="term" value="P:cell wall organization"/>
    <property type="evidence" value="ECO:0007669"/>
    <property type="project" value="UniProtKB-KW"/>
</dbReference>
<dbReference type="InterPro" id="IPR001967">
    <property type="entry name" value="Peptidase_S11_N"/>
</dbReference>
<name>A0A850EW49_9BACL</name>
<sequence length="317" mass="33885">MMRRSIIWVAVALIIVAILVVSRPEGLGFKPRIDASASVLLDMDSDSIWMESNGDKAMPTASVTKLMTEMIVLDRISTGAIHWADRITVSPYAGSLGGATLSLKRGETYTVRELFEGITVYSANDAAVALAEYTAGSENAFVVLMNEKARSLGLSSGTVFTNASGLASSELGPSRPPGYISGETLMTAKDTARLAAALIRSHPEVLNASSRTQMQLKAKGMYASNTNLMLPAMGGAFAYAGTDGLKTGYDIRSGYCIAGTAQRDGHRLIAVVLGAETSQSRFEAATKLFNHGFYRSLPTGERVKHILNATFSLLSWR</sequence>
<keyword evidence="4" id="KW-0133">Cell shape</keyword>
<feature type="binding site" evidence="8">
    <location>
        <position position="246"/>
    </location>
    <ligand>
        <name>substrate</name>
    </ligand>
</feature>
<evidence type="ECO:0000256" key="8">
    <source>
        <dbReference type="PIRSR" id="PIRSR618044-2"/>
    </source>
</evidence>
<dbReference type="InterPro" id="IPR012338">
    <property type="entry name" value="Beta-lactam/transpept-like"/>
</dbReference>
<dbReference type="PRINTS" id="PR00725">
    <property type="entry name" value="DADACBPTASE1"/>
</dbReference>
<dbReference type="PANTHER" id="PTHR21581:SF11">
    <property type="entry name" value="D-ALANYL-D-ALANINE CARBOXYPEPTIDASE DACA"/>
    <property type="match status" value="1"/>
</dbReference>
<accession>A0A850EW49</accession>
<feature type="active site" description="Acyl-ester intermediate" evidence="7">
    <location>
        <position position="62"/>
    </location>
</feature>
<dbReference type="EMBL" id="JABWCS010000217">
    <property type="protein sequence ID" value="NUU63092.1"/>
    <property type="molecule type" value="Genomic_DNA"/>
</dbReference>
<evidence type="ECO:0000256" key="1">
    <source>
        <dbReference type="ARBA" id="ARBA00007164"/>
    </source>
</evidence>
<keyword evidence="2" id="KW-0732">Signal</keyword>
<dbReference type="GO" id="GO:0009252">
    <property type="term" value="P:peptidoglycan biosynthetic process"/>
    <property type="evidence" value="ECO:0007669"/>
    <property type="project" value="UniProtKB-KW"/>
</dbReference>
<evidence type="ECO:0000256" key="5">
    <source>
        <dbReference type="ARBA" id="ARBA00022984"/>
    </source>
</evidence>
<dbReference type="PANTHER" id="PTHR21581">
    <property type="entry name" value="D-ALANYL-D-ALANINE CARBOXYPEPTIDASE"/>
    <property type="match status" value="1"/>
</dbReference>
<evidence type="ECO:0000256" key="6">
    <source>
        <dbReference type="ARBA" id="ARBA00023316"/>
    </source>
</evidence>
<evidence type="ECO:0000256" key="9">
    <source>
        <dbReference type="RuleBase" id="RU004016"/>
    </source>
</evidence>
<feature type="active site" evidence="7">
    <location>
        <position position="122"/>
    </location>
</feature>
<dbReference type="GO" id="GO:0008360">
    <property type="term" value="P:regulation of cell shape"/>
    <property type="evidence" value="ECO:0007669"/>
    <property type="project" value="UniProtKB-KW"/>
</dbReference>
<dbReference type="Proteomes" id="UP000564806">
    <property type="component" value="Unassembled WGS sequence"/>
</dbReference>
<keyword evidence="11" id="KW-0121">Carboxypeptidase</keyword>
<feature type="active site" description="Proton acceptor" evidence="7">
    <location>
        <position position="65"/>
    </location>
</feature>
<dbReference type="SUPFAM" id="SSF56601">
    <property type="entry name" value="beta-lactamase/transpeptidase-like"/>
    <property type="match status" value="1"/>
</dbReference>
<evidence type="ECO:0000256" key="3">
    <source>
        <dbReference type="ARBA" id="ARBA00022801"/>
    </source>
</evidence>
<evidence type="ECO:0000256" key="2">
    <source>
        <dbReference type="ARBA" id="ARBA00022729"/>
    </source>
</evidence>
<dbReference type="Pfam" id="PF00768">
    <property type="entry name" value="Peptidase_S11"/>
    <property type="match status" value="1"/>
</dbReference>
<dbReference type="AlphaFoldDB" id="A0A850EW49"/>
<gene>
    <name evidence="11" type="ORF">HPT30_22320</name>
</gene>
<evidence type="ECO:0000313" key="12">
    <source>
        <dbReference type="Proteomes" id="UP000564806"/>
    </source>
</evidence>
<comment type="caution">
    <text evidence="11">The sequence shown here is derived from an EMBL/GenBank/DDBJ whole genome shotgun (WGS) entry which is preliminary data.</text>
</comment>
<evidence type="ECO:0000259" key="10">
    <source>
        <dbReference type="Pfam" id="PF00768"/>
    </source>
</evidence>
<dbReference type="Gene3D" id="3.40.710.10">
    <property type="entry name" value="DD-peptidase/beta-lactamase superfamily"/>
    <property type="match status" value="1"/>
</dbReference>
<dbReference type="GO" id="GO:0009002">
    <property type="term" value="F:serine-type D-Ala-D-Ala carboxypeptidase activity"/>
    <property type="evidence" value="ECO:0007669"/>
    <property type="project" value="InterPro"/>
</dbReference>
<protein>
    <submittedName>
        <fullName evidence="11">D-alanyl-D-alanine carboxypeptidase</fullName>
    </submittedName>
</protein>
<proteinExistence type="inferred from homology"/>
<keyword evidence="11" id="KW-0645">Protease</keyword>
<dbReference type="RefSeq" id="WP_175373515.1">
    <property type="nucleotide sequence ID" value="NZ_JABWCS010000217.1"/>
</dbReference>